<organism evidence="2 3">
    <name type="scientific">Lyophyllum shimeji</name>
    <name type="common">Hon-shimeji</name>
    <name type="synonym">Tricholoma shimeji</name>
    <dbReference type="NCBI Taxonomy" id="47721"/>
    <lineage>
        <taxon>Eukaryota</taxon>
        <taxon>Fungi</taxon>
        <taxon>Dikarya</taxon>
        <taxon>Basidiomycota</taxon>
        <taxon>Agaricomycotina</taxon>
        <taxon>Agaricomycetes</taxon>
        <taxon>Agaricomycetidae</taxon>
        <taxon>Agaricales</taxon>
        <taxon>Tricholomatineae</taxon>
        <taxon>Lyophyllaceae</taxon>
        <taxon>Lyophyllum</taxon>
    </lineage>
</organism>
<evidence type="ECO:0000256" key="1">
    <source>
        <dbReference type="SAM" id="SignalP"/>
    </source>
</evidence>
<accession>A0A9P3Q226</accession>
<dbReference type="AlphaFoldDB" id="A0A9P3Q226"/>
<dbReference type="EMBL" id="BRPK01000026">
    <property type="protein sequence ID" value="GLB45678.1"/>
    <property type="molecule type" value="Genomic_DNA"/>
</dbReference>
<keyword evidence="3" id="KW-1185">Reference proteome</keyword>
<protein>
    <submittedName>
        <fullName evidence="2">Uncharacterized protein</fullName>
    </submittedName>
</protein>
<feature type="chain" id="PRO_5040148553" evidence="1">
    <location>
        <begin position="21"/>
        <end position="66"/>
    </location>
</feature>
<keyword evidence="1" id="KW-0732">Signal</keyword>
<proteinExistence type="predicted"/>
<feature type="signal peptide" evidence="1">
    <location>
        <begin position="1"/>
        <end position="20"/>
    </location>
</feature>
<gene>
    <name evidence="2" type="ORF">LshimejAT787_2600110</name>
</gene>
<reference evidence="2" key="1">
    <citation type="submission" date="2022-07" db="EMBL/GenBank/DDBJ databases">
        <title>The genome of Lyophyllum shimeji provides insight into the initial evolution of ectomycorrhizal fungal genome.</title>
        <authorList>
            <person name="Kobayashi Y."/>
            <person name="Shibata T."/>
            <person name="Hirakawa H."/>
            <person name="Shigenobu S."/>
            <person name="Nishiyama T."/>
            <person name="Yamada A."/>
            <person name="Hasebe M."/>
            <person name="Kawaguchi M."/>
        </authorList>
    </citation>
    <scope>NUCLEOTIDE SEQUENCE</scope>
    <source>
        <strain evidence="2">AT787</strain>
    </source>
</reference>
<dbReference type="Proteomes" id="UP001063166">
    <property type="component" value="Unassembled WGS sequence"/>
</dbReference>
<name>A0A9P3Q226_LYOSH</name>
<evidence type="ECO:0000313" key="3">
    <source>
        <dbReference type="Proteomes" id="UP001063166"/>
    </source>
</evidence>
<sequence>MKLTIVSALVTFALIGGTSARPQFFTTNTETNAGTTTCITFTFGDSTSTTVVTLLWLRINAAGLSL</sequence>
<evidence type="ECO:0000313" key="2">
    <source>
        <dbReference type="EMBL" id="GLB45678.1"/>
    </source>
</evidence>
<comment type="caution">
    <text evidence="2">The sequence shown here is derived from an EMBL/GenBank/DDBJ whole genome shotgun (WGS) entry which is preliminary data.</text>
</comment>